<feature type="compositionally biased region" description="Polar residues" evidence="1">
    <location>
        <begin position="75"/>
        <end position="90"/>
    </location>
</feature>
<evidence type="ECO:0000256" key="1">
    <source>
        <dbReference type="SAM" id="MobiDB-lite"/>
    </source>
</evidence>
<keyword evidence="2" id="KW-0732">Signal</keyword>
<name>A0ABX0UEP7_9BACT</name>
<dbReference type="EMBL" id="JAASQJ010000001">
    <property type="protein sequence ID" value="NIJ51013.1"/>
    <property type="molecule type" value="Genomic_DNA"/>
</dbReference>
<feature type="region of interest" description="Disordered" evidence="1">
    <location>
        <begin position="24"/>
        <end position="123"/>
    </location>
</feature>
<feature type="compositionally biased region" description="Polar residues" evidence="1">
    <location>
        <begin position="111"/>
        <end position="123"/>
    </location>
</feature>
<gene>
    <name evidence="3" type="ORF">FHS68_000169</name>
</gene>
<keyword evidence="4" id="KW-1185">Reference proteome</keyword>
<protein>
    <submittedName>
        <fullName evidence="3">Uncharacterized protein</fullName>
    </submittedName>
</protein>
<evidence type="ECO:0000313" key="4">
    <source>
        <dbReference type="Proteomes" id="UP001179181"/>
    </source>
</evidence>
<feature type="compositionally biased region" description="Low complexity" evidence="1">
    <location>
        <begin position="24"/>
        <end position="45"/>
    </location>
</feature>
<dbReference type="RefSeq" id="WP_167266259.1">
    <property type="nucleotide sequence ID" value="NZ_JAASQJ010000001.1"/>
</dbReference>
<dbReference type="Proteomes" id="UP001179181">
    <property type="component" value="Unassembled WGS sequence"/>
</dbReference>
<feature type="compositionally biased region" description="Polar residues" evidence="1">
    <location>
        <begin position="53"/>
        <end position="68"/>
    </location>
</feature>
<reference evidence="3 4" key="1">
    <citation type="submission" date="2020-03" db="EMBL/GenBank/DDBJ databases">
        <title>Genomic Encyclopedia of Type Strains, Phase IV (KMG-IV): sequencing the most valuable type-strain genomes for metagenomic binning, comparative biology and taxonomic classification.</title>
        <authorList>
            <person name="Goeker M."/>
        </authorList>
    </citation>
    <scope>NUCLEOTIDE SEQUENCE [LARGE SCALE GENOMIC DNA]</scope>
    <source>
        <strain evidence="3 4">DSM 102865</strain>
    </source>
</reference>
<evidence type="ECO:0000313" key="3">
    <source>
        <dbReference type="EMBL" id="NIJ51013.1"/>
    </source>
</evidence>
<organism evidence="3 4">
    <name type="scientific">Dyadobacter arcticus</name>
    <dbReference type="NCBI Taxonomy" id="1078754"/>
    <lineage>
        <taxon>Bacteria</taxon>
        <taxon>Pseudomonadati</taxon>
        <taxon>Bacteroidota</taxon>
        <taxon>Cytophagia</taxon>
        <taxon>Cytophagales</taxon>
        <taxon>Spirosomataceae</taxon>
        <taxon>Dyadobacter</taxon>
    </lineage>
</organism>
<feature type="compositionally biased region" description="Basic residues" evidence="1">
    <location>
        <begin position="91"/>
        <end position="103"/>
    </location>
</feature>
<sequence length="123" mass="13186">MKTFRTIIVLVCLAMAGTAYAQTTTVPGQTAPPTAPQTSPVPTTPETDKKSEFNSPQTPSRPVQTPSEDTLIKGQKSSGTIMQDTLTPSSGKKKDRMSRRNRKAMAEKGDTTSTTQADSTKKP</sequence>
<feature type="signal peptide" evidence="2">
    <location>
        <begin position="1"/>
        <end position="21"/>
    </location>
</feature>
<evidence type="ECO:0000256" key="2">
    <source>
        <dbReference type="SAM" id="SignalP"/>
    </source>
</evidence>
<accession>A0ABX0UEP7</accession>
<feature type="chain" id="PRO_5047386270" evidence="2">
    <location>
        <begin position="22"/>
        <end position="123"/>
    </location>
</feature>
<comment type="caution">
    <text evidence="3">The sequence shown here is derived from an EMBL/GenBank/DDBJ whole genome shotgun (WGS) entry which is preliminary data.</text>
</comment>
<proteinExistence type="predicted"/>